<keyword evidence="3" id="KW-1185">Reference proteome</keyword>
<proteinExistence type="predicted"/>
<feature type="transmembrane region" description="Helical" evidence="1">
    <location>
        <begin position="93"/>
        <end position="114"/>
    </location>
</feature>
<feature type="transmembrane region" description="Helical" evidence="1">
    <location>
        <begin position="56"/>
        <end position="73"/>
    </location>
</feature>
<dbReference type="EMBL" id="JBFOLK010000007">
    <property type="protein sequence ID" value="KAL2498550.1"/>
    <property type="molecule type" value="Genomic_DNA"/>
</dbReference>
<gene>
    <name evidence="2" type="ORF">Adt_24100</name>
</gene>
<dbReference type="AlphaFoldDB" id="A0ABD1SCQ6"/>
<keyword evidence="1" id="KW-0472">Membrane</keyword>
<feature type="transmembrane region" description="Helical" evidence="1">
    <location>
        <begin position="126"/>
        <end position="145"/>
    </location>
</feature>
<sequence length="150" mass="17076">MDIAPLFGIFLTTPSLPPSILVYWRTPPVRSYKVNVDGCVKDGFASALFWRLSSGLFLMVSFLLRGLYYQIYGLSPTLLLSFTASLEVEDLDLFRPLFVTLDISLHLTIILFLIFIARATRWLTYLLQRIGIVVVILSTTLKIYYNVTTT</sequence>
<evidence type="ECO:0000313" key="2">
    <source>
        <dbReference type="EMBL" id="KAL2498550.1"/>
    </source>
</evidence>
<keyword evidence="1" id="KW-1133">Transmembrane helix</keyword>
<comment type="caution">
    <text evidence="2">The sequence shown here is derived from an EMBL/GenBank/DDBJ whole genome shotgun (WGS) entry which is preliminary data.</text>
</comment>
<accession>A0ABD1SCQ6</accession>
<keyword evidence="1" id="KW-0812">Transmembrane</keyword>
<dbReference type="Proteomes" id="UP001604336">
    <property type="component" value="Unassembled WGS sequence"/>
</dbReference>
<reference evidence="3" key="1">
    <citation type="submission" date="2024-07" db="EMBL/GenBank/DDBJ databases">
        <title>Two chromosome-level genome assemblies of Korean endemic species Abeliophyllum distichum and Forsythia ovata (Oleaceae).</title>
        <authorList>
            <person name="Jang H."/>
        </authorList>
    </citation>
    <scope>NUCLEOTIDE SEQUENCE [LARGE SCALE GENOMIC DNA]</scope>
</reference>
<evidence type="ECO:0000313" key="3">
    <source>
        <dbReference type="Proteomes" id="UP001604336"/>
    </source>
</evidence>
<evidence type="ECO:0000256" key="1">
    <source>
        <dbReference type="SAM" id="Phobius"/>
    </source>
</evidence>
<protein>
    <submittedName>
        <fullName evidence="2">Uncharacterized protein</fullName>
    </submittedName>
</protein>
<name>A0ABD1SCQ6_9LAMI</name>
<organism evidence="2 3">
    <name type="scientific">Abeliophyllum distichum</name>
    <dbReference type="NCBI Taxonomy" id="126358"/>
    <lineage>
        <taxon>Eukaryota</taxon>
        <taxon>Viridiplantae</taxon>
        <taxon>Streptophyta</taxon>
        <taxon>Embryophyta</taxon>
        <taxon>Tracheophyta</taxon>
        <taxon>Spermatophyta</taxon>
        <taxon>Magnoliopsida</taxon>
        <taxon>eudicotyledons</taxon>
        <taxon>Gunneridae</taxon>
        <taxon>Pentapetalae</taxon>
        <taxon>asterids</taxon>
        <taxon>lamiids</taxon>
        <taxon>Lamiales</taxon>
        <taxon>Oleaceae</taxon>
        <taxon>Forsythieae</taxon>
        <taxon>Abeliophyllum</taxon>
    </lineage>
</organism>
<feature type="transmembrane region" description="Helical" evidence="1">
    <location>
        <begin position="6"/>
        <end position="24"/>
    </location>
</feature>